<dbReference type="InterPro" id="IPR004843">
    <property type="entry name" value="Calcineurin-like_PHP"/>
</dbReference>
<dbReference type="InterPro" id="IPR050884">
    <property type="entry name" value="CNP_phosphodiesterase-III"/>
</dbReference>
<dbReference type="GO" id="GO:0046872">
    <property type="term" value="F:metal ion binding"/>
    <property type="evidence" value="ECO:0007669"/>
    <property type="project" value="UniProtKB-KW"/>
</dbReference>
<dbReference type="PIRSF" id="PIRSF035427">
    <property type="entry name" value="All2852"/>
    <property type="match status" value="1"/>
</dbReference>
<dbReference type="Proteomes" id="UP000010473">
    <property type="component" value="Chromosome"/>
</dbReference>
<dbReference type="eggNOG" id="COG1409">
    <property type="taxonomic scope" value="Bacteria"/>
</dbReference>
<keyword evidence="1" id="KW-0479">Metal-binding</keyword>
<feature type="domain" description="Calcineurin-like phosphoesterase" evidence="5">
    <location>
        <begin position="5"/>
        <end position="222"/>
    </location>
</feature>
<gene>
    <name evidence="6" type="ordered locus">Sta7437_1412</name>
</gene>
<dbReference type="KEGG" id="scs:Sta7437_1412"/>
<dbReference type="InterPro" id="IPR029052">
    <property type="entry name" value="Metallo-depent_PP-like"/>
</dbReference>
<evidence type="ECO:0000259" key="5">
    <source>
        <dbReference type="Pfam" id="PF00149"/>
    </source>
</evidence>
<dbReference type="Gene3D" id="3.60.21.10">
    <property type="match status" value="1"/>
</dbReference>
<dbReference type="PANTHER" id="PTHR42988">
    <property type="entry name" value="PHOSPHOHYDROLASE"/>
    <property type="match status" value="1"/>
</dbReference>
<dbReference type="PATRIC" id="fig|111780.3.peg.1473"/>
<dbReference type="EMBL" id="CP003653">
    <property type="protein sequence ID" value="AFZ34979.1"/>
    <property type="molecule type" value="Genomic_DNA"/>
</dbReference>
<dbReference type="GO" id="GO:0016787">
    <property type="term" value="F:hydrolase activity"/>
    <property type="evidence" value="ECO:0007669"/>
    <property type="project" value="UniProtKB-KW"/>
</dbReference>
<evidence type="ECO:0000256" key="2">
    <source>
        <dbReference type="ARBA" id="ARBA00022801"/>
    </source>
</evidence>
<evidence type="ECO:0000313" key="6">
    <source>
        <dbReference type="EMBL" id="AFZ34979.1"/>
    </source>
</evidence>
<keyword evidence="3" id="KW-0408">Iron</keyword>
<dbReference type="InterPro" id="IPR011239">
    <property type="entry name" value="Pesterase_cyn"/>
</dbReference>
<name>K9XSB7_STAC7</name>
<accession>K9XSB7</accession>
<reference evidence="7" key="1">
    <citation type="journal article" date="2013" name="Proc. Natl. Acad. Sci. U.S.A.">
        <title>Improving the coverage of the cyanobacterial phylum using diversity-driven genome sequencing.</title>
        <authorList>
            <person name="Shih P.M."/>
            <person name="Wu D."/>
            <person name="Latifi A."/>
            <person name="Axen S.D."/>
            <person name="Fewer D.P."/>
            <person name="Talla E."/>
            <person name="Calteau A."/>
            <person name="Cai F."/>
            <person name="Tandeau de Marsac N."/>
            <person name="Rippka R."/>
            <person name="Herdman M."/>
            <person name="Sivonen K."/>
            <person name="Coursin T."/>
            <person name="Laurent T."/>
            <person name="Goodwin L."/>
            <person name="Nolan M."/>
            <person name="Davenport K.W."/>
            <person name="Han C.S."/>
            <person name="Rubin E.M."/>
            <person name="Eisen J.A."/>
            <person name="Woyke T."/>
            <person name="Gugger M."/>
            <person name="Kerfeld C.A."/>
        </authorList>
    </citation>
    <scope>NUCLEOTIDE SEQUENCE [LARGE SCALE GENOMIC DNA]</scope>
    <source>
        <strain evidence="7">ATCC 29371 / PCC 7437</strain>
    </source>
</reference>
<dbReference type="OrthoDB" id="2036332at2"/>
<evidence type="ECO:0000256" key="1">
    <source>
        <dbReference type="ARBA" id="ARBA00022723"/>
    </source>
</evidence>
<keyword evidence="7" id="KW-1185">Reference proteome</keyword>
<comment type="similarity">
    <text evidence="4">Belongs to the cyclic nucleotide phosphodiesterase class-III family.</text>
</comment>
<proteinExistence type="inferred from homology"/>
<dbReference type="Pfam" id="PF00149">
    <property type="entry name" value="Metallophos"/>
    <property type="match status" value="1"/>
</dbReference>
<organism evidence="6 7">
    <name type="scientific">Stanieria cyanosphaera (strain ATCC 29371 / PCC 7437)</name>
    <dbReference type="NCBI Taxonomy" id="111780"/>
    <lineage>
        <taxon>Bacteria</taxon>
        <taxon>Bacillati</taxon>
        <taxon>Cyanobacteriota</taxon>
        <taxon>Cyanophyceae</taxon>
        <taxon>Pleurocapsales</taxon>
        <taxon>Dermocarpellaceae</taxon>
        <taxon>Stanieria</taxon>
    </lineage>
</organism>
<dbReference type="SUPFAM" id="SSF56300">
    <property type="entry name" value="Metallo-dependent phosphatases"/>
    <property type="match status" value="1"/>
</dbReference>
<evidence type="ECO:0000313" key="7">
    <source>
        <dbReference type="Proteomes" id="UP000010473"/>
    </source>
</evidence>
<evidence type="ECO:0000256" key="4">
    <source>
        <dbReference type="ARBA" id="ARBA00025742"/>
    </source>
</evidence>
<keyword evidence="2" id="KW-0378">Hydrolase</keyword>
<dbReference type="STRING" id="111780.Sta7437_1412"/>
<protein>
    <submittedName>
        <fullName evidence="6">Metallophosphoesterase</fullName>
    </submittedName>
</protein>
<dbReference type="PANTHER" id="PTHR42988:SF2">
    <property type="entry name" value="CYCLIC NUCLEOTIDE PHOSPHODIESTERASE CBUA0032-RELATED"/>
    <property type="match status" value="1"/>
</dbReference>
<sequence>MNLDFRFGIISDLHIAVPETINNHAHRFHLVEVSIPALEQALEHLATLEIDFLLLPGDLTQDGEPENHQWLSSRLKQLPFPVYVIPGNHDVPTLLATNNSIGFNDFPSYYQACGYQNCSELYYTKEILPGVQLIALNSNQFDAEGQQIGYLDQKQLSWLQNTLQQVSERLILVMIHHNVIEHLPGQSQHSLGKRYMLSNAPDLLKILSKYSVKLLFTGHLHIQDVASFKDSYEICTGSLVSYPHPYRVVQIQKRDSLHLQIESHRIKSVAGWDNLPQISREWLGDRSHPFMIKLLTSPPLNLSLLEAKEYVEQLRYFWADIAQGDTCFDFPNFPPILRNYFQQYSAISSDQQPRLIDNQANLIISI</sequence>
<evidence type="ECO:0000256" key="3">
    <source>
        <dbReference type="ARBA" id="ARBA00023004"/>
    </source>
</evidence>
<dbReference type="HOGENOM" id="CLU_064678_0_0_3"/>
<dbReference type="AlphaFoldDB" id="K9XSB7"/>
<dbReference type="RefSeq" id="WP_015192651.1">
    <property type="nucleotide sequence ID" value="NC_019748.1"/>
</dbReference>